<sequence length="108" mass="11839">MSDTDSNVTRNWKEREVGALWVQKSAKGQKYMTGHISIDAASDEKHKLVIFENSGKKDESGQVKNVKAPDFRVYLSESPQQGSSDNKESAEASAAATSTPDTSEEVIF</sequence>
<evidence type="ECO:0000313" key="2">
    <source>
        <dbReference type="EMBL" id="SVD08510.1"/>
    </source>
</evidence>
<organism evidence="2">
    <name type="scientific">marine metagenome</name>
    <dbReference type="NCBI Taxonomy" id="408172"/>
    <lineage>
        <taxon>unclassified sequences</taxon>
        <taxon>metagenomes</taxon>
        <taxon>ecological metagenomes</taxon>
    </lineage>
</organism>
<dbReference type="AlphaFoldDB" id="A0A382SEX8"/>
<name>A0A382SEX8_9ZZZZ</name>
<gene>
    <name evidence="2" type="ORF">METZ01_LOCUS361364</name>
</gene>
<feature type="compositionally biased region" description="Low complexity" evidence="1">
    <location>
        <begin position="91"/>
        <end position="101"/>
    </location>
</feature>
<evidence type="ECO:0000256" key="1">
    <source>
        <dbReference type="SAM" id="MobiDB-lite"/>
    </source>
</evidence>
<reference evidence="2" key="1">
    <citation type="submission" date="2018-05" db="EMBL/GenBank/DDBJ databases">
        <authorList>
            <person name="Lanie J.A."/>
            <person name="Ng W.-L."/>
            <person name="Kazmierczak K.M."/>
            <person name="Andrzejewski T.M."/>
            <person name="Davidsen T.M."/>
            <person name="Wayne K.J."/>
            <person name="Tettelin H."/>
            <person name="Glass J.I."/>
            <person name="Rusch D."/>
            <person name="Podicherti R."/>
            <person name="Tsui H.-C.T."/>
            <person name="Winkler M.E."/>
        </authorList>
    </citation>
    <scope>NUCLEOTIDE SEQUENCE</scope>
</reference>
<proteinExistence type="predicted"/>
<dbReference type="EMBL" id="UINC01128629">
    <property type="protein sequence ID" value="SVD08510.1"/>
    <property type="molecule type" value="Genomic_DNA"/>
</dbReference>
<feature type="region of interest" description="Disordered" evidence="1">
    <location>
        <begin position="76"/>
        <end position="108"/>
    </location>
</feature>
<protein>
    <submittedName>
        <fullName evidence="2">Uncharacterized protein</fullName>
    </submittedName>
</protein>
<accession>A0A382SEX8</accession>